<dbReference type="GO" id="GO:0016567">
    <property type="term" value="P:protein ubiquitination"/>
    <property type="evidence" value="ECO:0007669"/>
    <property type="project" value="TreeGrafter"/>
</dbReference>
<dbReference type="PANTHER" id="PTHR24007:SF7">
    <property type="entry name" value="BRCA1-ASSOCIATED PROTEIN"/>
    <property type="match status" value="1"/>
</dbReference>
<dbReference type="InterPro" id="IPR001841">
    <property type="entry name" value="Znf_RING"/>
</dbReference>
<feature type="compositionally biased region" description="Low complexity" evidence="6">
    <location>
        <begin position="294"/>
        <end position="311"/>
    </location>
</feature>
<accession>A0AA39R2T9</accession>
<evidence type="ECO:0000256" key="1">
    <source>
        <dbReference type="ARBA" id="ARBA00022723"/>
    </source>
</evidence>
<reference evidence="9" key="1">
    <citation type="submission" date="2023-03" db="EMBL/GenBank/DDBJ databases">
        <title>Complete genome of Cladonia borealis.</title>
        <authorList>
            <person name="Park H."/>
        </authorList>
    </citation>
    <scope>NUCLEOTIDE SEQUENCE</scope>
    <source>
        <strain evidence="9">ANT050790</strain>
    </source>
</reference>
<dbReference type="Pfam" id="PF07576">
    <property type="entry name" value="BRAP2"/>
    <property type="match status" value="1"/>
</dbReference>
<keyword evidence="5" id="KW-0175">Coiled coil</keyword>
<dbReference type="GO" id="GO:0005737">
    <property type="term" value="C:cytoplasm"/>
    <property type="evidence" value="ECO:0007669"/>
    <property type="project" value="TreeGrafter"/>
</dbReference>
<evidence type="ECO:0000256" key="5">
    <source>
        <dbReference type="SAM" id="Coils"/>
    </source>
</evidence>
<organism evidence="9 10">
    <name type="scientific">Cladonia borealis</name>
    <dbReference type="NCBI Taxonomy" id="184061"/>
    <lineage>
        <taxon>Eukaryota</taxon>
        <taxon>Fungi</taxon>
        <taxon>Dikarya</taxon>
        <taxon>Ascomycota</taxon>
        <taxon>Pezizomycotina</taxon>
        <taxon>Lecanoromycetes</taxon>
        <taxon>OSLEUM clade</taxon>
        <taxon>Lecanoromycetidae</taxon>
        <taxon>Lecanorales</taxon>
        <taxon>Lecanorineae</taxon>
        <taxon>Cladoniaceae</taxon>
        <taxon>Cladonia</taxon>
    </lineage>
</organism>
<evidence type="ECO:0000256" key="3">
    <source>
        <dbReference type="ARBA" id="ARBA00022833"/>
    </source>
</evidence>
<feature type="region of interest" description="Disordered" evidence="6">
    <location>
        <begin position="19"/>
        <end position="65"/>
    </location>
</feature>
<dbReference type="GO" id="GO:0007265">
    <property type="term" value="P:Ras protein signal transduction"/>
    <property type="evidence" value="ECO:0007669"/>
    <property type="project" value="TreeGrafter"/>
</dbReference>
<dbReference type="GO" id="GO:0008270">
    <property type="term" value="F:zinc ion binding"/>
    <property type="evidence" value="ECO:0007669"/>
    <property type="project" value="UniProtKB-KW"/>
</dbReference>
<dbReference type="Pfam" id="PF13639">
    <property type="entry name" value="zf-RING_2"/>
    <property type="match status" value="1"/>
</dbReference>
<dbReference type="PROSITE" id="PS50089">
    <property type="entry name" value="ZF_RING_2"/>
    <property type="match status" value="1"/>
</dbReference>
<evidence type="ECO:0000256" key="4">
    <source>
        <dbReference type="PROSITE-ProRule" id="PRU00502"/>
    </source>
</evidence>
<evidence type="ECO:0000313" key="10">
    <source>
        <dbReference type="Proteomes" id="UP001166286"/>
    </source>
</evidence>
<dbReference type="InterPro" id="IPR001607">
    <property type="entry name" value="Znf_UBP"/>
</dbReference>
<feature type="compositionally biased region" description="Polar residues" evidence="6">
    <location>
        <begin position="281"/>
        <end position="293"/>
    </location>
</feature>
<dbReference type="Pfam" id="PF02148">
    <property type="entry name" value="zf-UBP"/>
    <property type="match status" value="1"/>
</dbReference>
<evidence type="ECO:0000256" key="2">
    <source>
        <dbReference type="ARBA" id="ARBA00022771"/>
    </source>
</evidence>
<dbReference type="GO" id="GO:0061630">
    <property type="term" value="F:ubiquitin protein ligase activity"/>
    <property type="evidence" value="ECO:0007669"/>
    <property type="project" value="TreeGrafter"/>
</dbReference>
<dbReference type="Proteomes" id="UP001166286">
    <property type="component" value="Unassembled WGS sequence"/>
</dbReference>
<dbReference type="PROSITE" id="PS50271">
    <property type="entry name" value="ZF_UBP"/>
    <property type="match status" value="1"/>
</dbReference>
<feature type="region of interest" description="Disordered" evidence="6">
    <location>
        <begin position="274"/>
        <end position="320"/>
    </location>
</feature>
<dbReference type="PANTHER" id="PTHR24007">
    <property type="entry name" value="BRCA1-ASSOCIATED PROTEIN"/>
    <property type="match status" value="1"/>
</dbReference>
<dbReference type="Gene3D" id="3.30.40.10">
    <property type="entry name" value="Zinc/RING finger domain, C3HC4 (zinc finger)"/>
    <property type="match status" value="2"/>
</dbReference>
<feature type="region of interest" description="Disordered" evidence="6">
    <location>
        <begin position="643"/>
        <end position="684"/>
    </location>
</feature>
<feature type="coiled-coil region" evidence="5">
    <location>
        <begin position="569"/>
        <end position="627"/>
    </location>
</feature>
<dbReference type="SMART" id="SM00290">
    <property type="entry name" value="ZnF_UBP"/>
    <property type="match status" value="1"/>
</dbReference>
<feature type="compositionally biased region" description="Basic residues" evidence="6">
    <location>
        <begin position="673"/>
        <end position="684"/>
    </location>
</feature>
<evidence type="ECO:0000259" key="7">
    <source>
        <dbReference type="PROSITE" id="PS50089"/>
    </source>
</evidence>
<feature type="compositionally biased region" description="Low complexity" evidence="6">
    <location>
        <begin position="46"/>
        <end position="65"/>
    </location>
</feature>
<feature type="region of interest" description="Disordered" evidence="6">
    <location>
        <begin position="147"/>
        <end position="166"/>
    </location>
</feature>
<keyword evidence="1" id="KW-0479">Metal-binding</keyword>
<evidence type="ECO:0000256" key="6">
    <source>
        <dbReference type="SAM" id="MobiDB-lite"/>
    </source>
</evidence>
<sequence>MPSFFFHIAFDLDAASAGNQPPLAFPPDDQHKNKSIATTSSDFTTESSNGALSPPSSSGSEASIAVASSRLTHDWRYDKISVQNYSMAQAAAMNKVGEEATGHITNGISAGSGGLATKGRYEPLDPKQEEIGWGVIRLYRDAEETPGLYDEPVKSPKGSKHALKKGKDDEIPFRDEDCTTLCILAVPSYLTPSDFLGFVGEKTRDDVSHFRMIRTERGNRYMVLMRFRSGKKAREWRREWNGKAFDGMEPENCHVVFVKSIEFRIHQLPGQEASFPDMTNDPFTPSVNKSQPVSSTPSIPQAAPISSSSRSSKPHAPPTPALIELPTCPVCLERMDESTGLLTILCQHVFHCSCLQKWRGSGCPVCRYTQDDMGLGKRTSNYTSNGEEAGLNECSVCHSDANLWICLICGNVGCGRYDEAHAYSHFTQSRHSFAMDMTTQRVWDYERDSYVHRIIQNKADGKFVELTPTSTTQPPHTHDHDDAFDDYVPRMKLDNIGLEYSHLLTSQLDSQRMYFEEILERAADKASQAALSAEAATEASTKTAAQLATLQASHNLLTSETIPLLEKDRDRAVRKAEKFEAMARKLEKEWREEKAMNESFMQRVGYMEKEVELLRREKEELEEQNRDLGFYISGGERLRGLGVGGGVGEEEVREGRVSLPEVVGEGEGSGKGGKGKKKGGKGKK</sequence>
<dbReference type="CDD" id="cd12717">
    <property type="entry name" value="RRM_ETP1"/>
    <property type="match status" value="1"/>
</dbReference>
<evidence type="ECO:0000313" key="9">
    <source>
        <dbReference type="EMBL" id="KAK0513858.1"/>
    </source>
</evidence>
<feature type="domain" description="RING-type" evidence="7">
    <location>
        <begin position="328"/>
        <end position="367"/>
    </location>
</feature>
<dbReference type="InterPro" id="IPR013083">
    <property type="entry name" value="Znf_RING/FYVE/PHD"/>
</dbReference>
<name>A0AA39R2T9_9LECA</name>
<gene>
    <name evidence="9" type="ORF">JMJ35_003580</name>
</gene>
<dbReference type="CDD" id="cd16457">
    <property type="entry name" value="RING-H2_BRAP2"/>
    <property type="match status" value="1"/>
</dbReference>
<dbReference type="InterPro" id="IPR034931">
    <property type="entry name" value="ETP1_RRM"/>
</dbReference>
<keyword evidence="3" id="KW-0862">Zinc</keyword>
<proteinExistence type="predicted"/>
<evidence type="ECO:0000259" key="8">
    <source>
        <dbReference type="PROSITE" id="PS50271"/>
    </source>
</evidence>
<protein>
    <submittedName>
        <fullName evidence="9">Uncharacterized protein</fullName>
    </submittedName>
</protein>
<keyword evidence="10" id="KW-1185">Reference proteome</keyword>
<dbReference type="SMART" id="SM00184">
    <property type="entry name" value="RING"/>
    <property type="match status" value="1"/>
</dbReference>
<dbReference type="InterPro" id="IPR047243">
    <property type="entry name" value="RING-H2_BRAP2"/>
</dbReference>
<feature type="domain" description="UBP-type" evidence="8">
    <location>
        <begin position="364"/>
        <end position="470"/>
    </location>
</feature>
<keyword evidence="2 4" id="KW-0863">Zinc-finger</keyword>
<dbReference type="AlphaFoldDB" id="A0AA39R2T9"/>
<dbReference type="EMBL" id="JAFEKC020000006">
    <property type="protein sequence ID" value="KAK0513858.1"/>
    <property type="molecule type" value="Genomic_DNA"/>
</dbReference>
<comment type="caution">
    <text evidence="9">The sequence shown here is derived from an EMBL/GenBank/DDBJ whole genome shotgun (WGS) entry which is preliminary data.</text>
</comment>
<feature type="compositionally biased region" description="Polar residues" evidence="6">
    <location>
        <begin position="35"/>
        <end position="45"/>
    </location>
</feature>
<dbReference type="InterPro" id="IPR011422">
    <property type="entry name" value="BRAP2/ETP1_RRM"/>
</dbReference>
<dbReference type="SUPFAM" id="SSF57850">
    <property type="entry name" value="RING/U-box"/>
    <property type="match status" value="2"/>
</dbReference>